<dbReference type="Proteomes" id="UP000026915">
    <property type="component" value="Chromosome 2"/>
</dbReference>
<dbReference type="eggNOG" id="KOG1601">
    <property type="taxonomic scope" value="Eukaryota"/>
</dbReference>
<dbReference type="AlphaFoldDB" id="A0A061EFR0"/>
<proteinExistence type="predicted"/>
<dbReference type="EMBL" id="CM001880">
    <property type="protein sequence ID" value="EOY01129.1"/>
    <property type="molecule type" value="Genomic_DNA"/>
</dbReference>
<organism evidence="2 3">
    <name type="scientific">Theobroma cacao</name>
    <name type="common">Cacao</name>
    <name type="synonym">Cocoa</name>
    <dbReference type="NCBI Taxonomy" id="3641"/>
    <lineage>
        <taxon>Eukaryota</taxon>
        <taxon>Viridiplantae</taxon>
        <taxon>Streptophyta</taxon>
        <taxon>Embryophyta</taxon>
        <taxon>Tracheophyta</taxon>
        <taxon>Spermatophyta</taxon>
        <taxon>Magnoliopsida</taxon>
        <taxon>eudicotyledons</taxon>
        <taxon>Gunneridae</taxon>
        <taxon>Pentapetalae</taxon>
        <taxon>rosids</taxon>
        <taxon>malvids</taxon>
        <taxon>Malvales</taxon>
        <taxon>Malvaceae</taxon>
        <taxon>Byttnerioideae</taxon>
        <taxon>Theobroma</taxon>
    </lineage>
</organism>
<evidence type="ECO:0000313" key="3">
    <source>
        <dbReference type="Proteomes" id="UP000026915"/>
    </source>
</evidence>
<dbReference type="InParanoid" id="A0A061EFR0"/>
<dbReference type="STRING" id="3641.A0A061EFR0"/>
<dbReference type="Gramene" id="EOY01129">
    <property type="protein sequence ID" value="EOY01129"/>
    <property type="gene ID" value="TCM_011071"/>
</dbReference>
<feature type="region of interest" description="Disordered" evidence="1">
    <location>
        <begin position="134"/>
        <end position="158"/>
    </location>
</feature>
<evidence type="ECO:0000256" key="1">
    <source>
        <dbReference type="SAM" id="MobiDB-lite"/>
    </source>
</evidence>
<protein>
    <submittedName>
        <fullName evidence="2">Uncharacterized protein</fullName>
    </submittedName>
</protein>
<accession>A0A061EFR0</accession>
<dbReference type="HOGENOM" id="CLU_697193_0_0_1"/>
<sequence>MLDYDTRLCLECMTTCQQLHAEVITECITCSSTTLYVVPLFDIRSLNPVKYTHSFPKNIHIKKFRLYLKRISGVAQQGGISNPLCGPLEQNVKIGSLGRFDIQALAASGQIPPQTLAALHAELLGRLTAFPNTSHNPFRRLQKPKQQQQQSTVPEPSRSINVQPCCLVVPSQSSAGFQSGNSGVSVNQNGSFSRTPVNDYSLLSSQSNNSSLNIGQVSDEDLQTTGVRTQTSSMTFKASRHLPGFVHSTRDAQGPYGGTKSGEVLDQAHFLDLGYFNKEACLPTWFAVDEFQSPMSSSSSRGKVFAEDISTRVKQEPKARNQHLTSKKLIAGMKKEMQLLMILKCFVGIVKFWKITIWNLVWKLNHSKTDKLKRARKGKATFQERSMLEQLDVGKR</sequence>
<keyword evidence="3" id="KW-1185">Reference proteome</keyword>
<name>A0A061EFR0_THECC</name>
<gene>
    <name evidence="2" type="ORF">TCM_011071</name>
</gene>
<reference evidence="2 3" key="1">
    <citation type="journal article" date="2013" name="Genome Biol.">
        <title>The genome sequence of the most widely cultivated cacao type and its use to identify candidate genes regulating pod color.</title>
        <authorList>
            <person name="Motamayor J.C."/>
            <person name="Mockaitis K."/>
            <person name="Schmutz J."/>
            <person name="Haiminen N."/>
            <person name="Iii D.L."/>
            <person name="Cornejo O."/>
            <person name="Findley S.D."/>
            <person name="Zheng P."/>
            <person name="Utro F."/>
            <person name="Royaert S."/>
            <person name="Saski C."/>
            <person name="Jenkins J."/>
            <person name="Podicheti R."/>
            <person name="Zhao M."/>
            <person name="Scheffler B.E."/>
            <person name="Stack J.C."/>
            <person name="Feltus F.A."/>
            <person name="Mustiga G.M."/>
            <person name="Amores F."/>
            <person name="Phillips W."/>
            <person name="Marelli J.P."/>
            <person name="May G.D."/>
            <person name="Shapiro H."/>
            <person name="Ma J."/>
            <person name="Bustamante C.D."/>
            <person name="Schnell R.J."/>
            <person name="Main D."/>
            <person name="Gilbert D."/>
            <person name="Parida L."/>
            <person name="Kuhn D.N."/>
        </authorList>
    </citation>
    <scope>NUCLEOTIDE SEQUENCE [LARGE SCALE GENOMIC DNA]</scope>
    <source>
        <strain evidence="3">cv. Matina 1-6</strain>
    </source>
</reference>
<evidence type="ECO:0000313" key="2">
    <source>
        <dbReference type="EMBL" id="EOY01129.1"/>
    </source>
</evidence>